<comment type="caution">
    <text evidence="3">The sequence shown here is derived from an EMBL/GenBank/DDBJ whole genome shotgun (WGS) entry which is preliminary data.</text>
</comment>
<feature type="non-terminal residue" evidence="3">
    <location>
        <position position="299"/>
    </location>
</feature>
<accession>A0A9P7K864</accession>
<dbReference type="OrthoDB" id="2142213at2759"/>
<name>A0A9P7K864_9AGAR</name>
<evidence type="ECO:0000256" key="2">
    <source>
        <dbReference type="SAM" id="SignalP"/>
    </source>
</evidence>
<dbReference type="EMBL" id="JABCKV010001950">
    <property type="protein sequence ID" value="KAG5639839.1"/>
    <property type="molecule type" value="Genomic_DNA"/>
</dbReference>
<dbReference type="Proteomes" id="UP000775547">
    <property type="component" value="Unassembled WGS sequence"/>
</dbReference>
<protein>
    <submittedName>
        <fullName evidence="3">Uncharacterized protein</fullName>
    </submittedName>
</protein>
<feature type="compositionally biased region" description="Pro residues" evidence="1">
    <location>
        <begin position="33"/>
        <end position="46"/>
    </location>
</feature>
<organism evidence="3 4">
    <name type="scientific">Asterophora parasitica</name>
    <dbReference type="NCBI Taxonomy" id="117018"/>
    <lineage>
        <taxon>Eukaryota</taxon>
        <taxon>Fungi</taxon>
        <taxon>Dikarya</taxon>
        <taxon>Basidiomycota</taxon>
        <taxon>Agaricomycotina</taxon>
        <taxon>Agaricomycetes</taxon>
        <taxon>Agaricomycetidae</taxon>
        <taxon>Agaricales</taxon>
        <taxon>Tricholomatineae</taxon>
        <taxon>Lyophyllaceae</taxon>
        <taxon>Asterophora</taxon>
    </lineage>
</organism>
<gene>
    <name evidence="3" type="ORF">DXG03_003008</name>
</gene>
<sequence>MALIQQRIQQLVLVFSLLLLYAHAAPLRARPAPSLPSPRDAPPPAVLPTSLAPTHTTQQPSLAFPRSLAELLRTPNSTVTPLDSIPPVCTRQTAAGGECVIGLMEAVQVTYDDCGDAWVVCRCSSDANEGPVLPMEEAVTRLGQVPVGLRRYIGTVLVLPSTASGGGTPEAHAYTLTDGEIHVFGDVQVDSWVHESGHAYDWASGTPHSNSTAFLSALTQDTCVPDVYAATSAGEDFAQLTVLLTYTLLHGDGLTLPPGWSIPCMANQWAYISTLPVFTKSELFGGTCAIDGVGKDGFS</sequence>
<feature type="signal peptide" evidence="2">
    <location>
        <begin position="1"/>
        <end position="24"/>
    </location>
</feature>
<keyword evidence="2" id="KW-0732">Signal</keyword>
<keyword evidence="4" id="KW-1185">Reference proteome</keyword>
<reference evidence="3" key="1">
    <citation type="submission" date="2020-07" db="EMBL/GenBank/DDBJ databases">
        <authorList>
            <person name="Nieuwenhuis M."/>
            <person name="Van De Peppel L.J.J."/>
        </authorList>
    </citation>
    <scope>NUCLEOTIDE SEQUENCE</scope>
    <source>
        <strain evidence="3">AP01</strain>
        <tissue evidence="3">Mycelium</tissue>
    </source>
</reference>
<dbReference type="SUPFAM" id="SSF55486">
    <property type="entry name" value="Metalloproteases ('zincins'), catalytic domain"/>
    <property type="match status" value="1"/>
</dbReference>
<reference evidence="3" key="2">
    <citation type="submission" date="2021-10" db="EMBL/GenBank/DDBJ databases">
        <title>Phylogenomics reveals ancestral predisposition of the termite-cultivated fungus Termitomyces towards a domesticated lifestyle.</title>
        <authorList>
            <person name="Auxier B."/>
            <person name="Grum-Grzhimaylo A."/>
            <person name="Cardenas M.E."/>
            <person name="Lodge J.D."/>
            <person name="Laessoe T."/>
            <person name="Pedersen O."/>
            <person name="Smith M.E."/>
            <person name="Kuyper T.W."/>
            <person name="Franco-Molano E.A."/>
            <person name="Baroni T.J."/>
            <person name="Aanen D.K."/>
        </authorList>
    </citation>
    <scope>NUCLEOTIDE SEQUENCE</scope>
    <source>
        <strain evidence="3">AP01</strain>
        <tissue evidence="3">Mycelium</tissue>
    </source>
</reference>
<evidence type="ECO:0000313" key="4">
    <source>
        <dbReference type="Proteomes" id="UP000775547"/>
    </source>
</evidence>
<evidence type="ECO:0000313" key="3">
    <source>
        <dbReference type="EMBL" id="KAG5639839.1"/>
    </source>
</evidence>
<proteinExistence type="predicted"/>
<dbReference type="AlphaFoldDB" id="A0A9P7K864"/>
<feature type="region of interest" description="Disordered" evidence="1">
    <location>
        <begin position="31"/>
        <end position="59"/>
    </location>
</feature>
<feature type="chain" id="PRO_5040180020" evidence="2">
    <location>
        <begin position="25"/>
        <end position="299"/>
    </location>
</feature>
<evidence type="ECO:0000256" key="1">
    <source>
        <dbReference type="SAM" id="MobiDB-lite"/>
    </source>
</evidence>